<comment type="similarity">
    <text evidence="1 5 6">Belongs to the universal ribosomal protein uS9 family.</text>
</comment>
<protein>
    <recommendedName>
        <fullName evidence="4 5">Small ribosomal subunit protein uS9</fullName>
    </recommendedName>
</protein>
<evidence type="ECO:0000313" key="8">
    <source>
        <dbReference type="Proteomes" id="UP000005254"/>
    </source>
</evidence>
<dbReference type="InterPro" id="IPR020574">
    <property type="entry name" value="Ribosomal_uS9_CS"/>
</dbReference>
<keyword evidence="3 5" id="KW-0687">Ribonucleoprotein</keyword>
<evidence type="ECO:0000313" key="7">
    <source>
        <dbReference type="EMBL" id="AFQ04250.1"/>
    </source>
</evidence>
<dbReference type="InterPro" id="IPR014721">
    <property type="entry name" value="Ribsml_uS5_D2-typ_fold_subgr"/>
</dbReference>
<dbReference type="FunFam" id="3.30.230.10:FF:000001">
    <property type="entry name" value="30S ribosomal protein S9"/>
    <property type="match status" value="1"/>
</dbReference>
<reference evidence="7 8" key="1">
    <citation type="journal article" date="2012" name="J. Bacteriol.">
        <title>Draft Genome Sequences of Four Axenic Mycoplasma genitalium Strains Isolated from Denmark, Japan, and Australia.</title>
        <authorList>
            <person name="McGowin C.L."/>
            <person name="Ma L."/>
            <person name="Jensen J.S."/>
            <person name="Mancuso M.M."/>
            <person name="Hamasuna R."/>
            <person name="Adegboye D."/>
            <person name="Martin D.H."/>
        </authorList>
    </citation>
    <scope>NUCLEOTIDE SEQUENCE [LARGE SCALE GENOMIC DNA]</scope>
    <source>
        <strain evidence="7 8">M6320</strain>
    </source>
</reference>
<evidence type="ECO:0000256" key="1">
    <source>
        <dbReference type="ARBA" id="ARBA00005251"/>
    </source>
</evidence>
<dbReference type="EMBL" id="CP003772">
    <property type="protein sequence ID" value="AFQ04250.1"/>
    <property type="molecule type" value="Genomic_DNA"/>
</dbReference>
<evidence type="ECO:0000256" key="3">
    <source>
        <dbReference type="ARBA" id="ARBA00023274"/>
    </source>
</evidence>
<keyword evidence="2 5" id="KW-0689">Ribosomal protein</keyword>
<dbReference type="SUPFAM" id="SSF54211">
    <property type="entry name" value="Ribosomal protein S5 domain 2-like"/>
    <property type="match status" value="1"/>
</dbReference>
<dbReference type="Pfam" id="PF00380">
    <property type="entry name" value="Ribosomal_S9"/>
    <property type="match status" value="1"/>
</dbReference>
<dbReference type="InterPro" id="IPR023035">
    <property type="entry name" value="Ribosomal_uS9_bac/plastid"/>
</dbReference>
<dbReference type="GO" id="GO:0005737">
    <property type="term" value="C:cytoplasm"/>
    <property type="evidence" value="ECO:0007669"/>
    <property type="project" value="UniProtKB-ARBA"/>
</dbReference>
<dbReference type="PANTHER" id="PTHR21569:SF1">
    <property type="entry name" value="SMALL RIBOSOMAL SUBUNIT PROTEIN US9M"/>
    <property type="match status" value="1"/>
</dbReference>
<dbReference type="InterPro" id="IPR020568">
    <property type="entry name" value="Ribosomal_Su5_D2-typ_SF"/>
</dbReference>
<dbReference type="InterPro" id="IPR000754">
    <property type="entry name" value="Ribosomal_uS9"/>
</dbReference>
<accession>A0ABC7ZKI5</accession>
<dbReference type="HAMAP" id="MF_00532_B">
    <property type="entry name" value="Ribosomal_uS9_B"/>
    <property type="match status" value="1"/>
</dbReference>
<dbReference type="PANTHER" id="PTHR21569">
    <property type="entry name" value="RIBOSOMAL PROTEIN S9"/>
    <property type="match status" value="1"/>
</dbReference>
<dbReference type="NCBIfam" id="NF001099">
    <property type="entry name" value="PRK00132.1"/>
    <property type="match status" value="1"/>
</dbReference>
<dbReference type="Gene3D" id="3.30.230.10">
    <property type="match status" value="1"/>
</dbReference>
<sequence length="137" mass="15757">MKLKDMDKKSFYGLGRRKSSTAKVYLHQSKDKGKITINRRNPSDYFPNKLVIQDMEQPLELTKLKDNFDINVVVKGGGFTGQAGAIRLGIVRALIKFNPDLKKLLKTKKLTTRDKRAKERKKFGLYGARRAPQFTKR</sequence>
<name>A0ABC7ZKI5_MYCGT</name>
<evidence type="ECO:0000256" key="5">
    <source>
        <dbReference type="HAMAP-Rule" id="MF_00532"/>
    </source>
</evidence>
<proteinExistence type="inferred from homology"/>
<dbReference type="AlphaFoldDB" id="A0ABC7ZKI5"/>
<dbReference type="KEGG" id="mgx:CM1_02515"/>
<dbReference type="Proteomes" id="UP000005254">
    <property type="component" value="Chromosome"/>
</dbReference>
<dbReference type="PROSITE" id="PS00360">
    <property type="entry name" value="RIBOSOMAL_S9"/>
    <property type="match status" value="1"/>
</dbReference>
<dbReference type="GO" id="GO:0006412">
    <property type="term" value="P:translation"/>
    <property type="evidence" value="ECO:0007669"/>
    <property type="project" value="UniProtKB-UniRule"/>
</dbReference>
<gene>
    <name evidence="5 7" type="primary">rpsI</name>
    <name evidence="7" type="ORF">CM1_02515</name>
</gene>
<evidence type="ECO:0000256" key="6">
    <source>
        <dbReference type="RuleBase" id="RU003815"/>
    </source>
</evidence>
<dbReference type="GO" id="GO:0015935">
    <property type="term" value="C:small ribosomal subunit"/>
    <property type="evidence" value="ECO:0007669"/>
    <property type="project" value="UniProtKB-ARBA"/>
</dbReference>
<organism evidence="7 8">
    <name type="scientific">Mycoplasmoides genitalium M6320</name>
    <dbReference type="NCBI Taxonomy" id="662945"/>
    <lineage>
        <taxon>Bacteria</taxon>
        <taxon>Bacillati</taxon>
        <taxon>Mycoplasmatota</taxon>
        <taxon>Mycoplasmoidales</taxon>
        <taxon>Mycoplasmoidaceae</taxon>
        <taxon>Mycoplasmoides</taxon>
    </lineage>
</organism>
<evidence type="ECO:0000256" key="4">
    <source>
        <dbReference type="ARBA" id="ARBA00035259"/>
    </source>
</evidence>
<evidence type="ECO:0000256" key="2">
    <source>
        <dbReference type="ARBA" id="ARBA00022980"/>
    </source>
</evidence>